<dbReference type="Proteomes" id="UP000036367">
    <property type="component" value="Unassembled WGS sequence"/>
</dbReference>
<evidence type="ECO:0000313" key="2">
    <source>
        <dbReference type="Proteomes" id="UP000036367"/>
    </source>
</evidence>
<dbReference type="EMBL" id="LECT01000044">
    <property type="protein sequence ID" value="KLU02425.1"/>
    <property type="molecule type" value="Genomic_DNA"/>
</dbReference>
<reference evidence="1" key="1">
    <citation type="submission" date="2015-05" db="EMBL/GenBank/DDBJ databases">
        <title>Permanent draft genome of Rhodopirellula islandicus K833.</title>
        <authorList>
            <person name="Kizina J."/>
            <person name="Richter M."/>
            <person name="Glockner F.O."/>
            <person name="Harder J."/>
        </authorList>
    </citation>
    <scope>NUCLEOTIDE SEQUENCE [LARGE SCALE GENOMIC DNA]</scope>
    <source>
        <strain evidence="1">K833</strain>
    </source>
</reference>
<organism evidence="1 2">
    <name type="scientific">Rhodopirellula islandica</name>
    <dbReference type="NCBI Taxonomy" id="595434"/>
    <lineage>
        <taxon>Bacteria</taxon>
        <taxon>Pseudomonadati</taxon>
        <taxon>Planctomycetota</taxon>
        <taxon>Planctomycetia</taxon>
        <taxon>Pirellulales</taxon>
        <taxon>Pirellulaceae</taxon>
        <taxon>Rhodopirellula</taxon>
    </lineage>
</organism>
<proteinExistence type="predicted"/>
<evidence type="ECO:0000313" key="1">
    <source>
        <dbReference type="EMBL" id="KLU02425.1"/>
    </source>
</evidence>
<protein>
    <submittedName>
        <fullName evidence="1">Uncharacterized protein</fullName>
    </submittedName>
</protein>
<gene>
    <name evidence="1" type="ORF">RISK_005491</name>
</gene>
<sequence length="41" mass="4822">MPTWGYFLCSKPRKRATKCHIAFQSTKPIKHPLDDLHPQQD</sequence>
<comment type="caution">
    <text evidence="1">The sequence shown here is derived from an EMBL/GenBank/DDBJ whole genome shotgun (WGS) entry which is preliminary data.</text>
</comment>
<keyword evidence="2" id="KW-1185">Reference proteome</keyword>
<name>A0A0J1B6K6_RHOIS</name>
<accession>A0A0J1B6K6</accession>
<dbReference type="STRING" id="595434.RISK_005491"/>
<dbReference type="AlphaFoldDB" id="A0A0J1B6K6"/>